<dbReference type="STRING" id="3659.A0A0A0L2D6"/>
<reference evidence="1 2" key="3">
    <citation type="journal article" date="2010" name="BMC Genomics">
        <title>Transcriptome sequencing and comparative analysis of cucumber flowers with different sex types.</title>
        <authorList>
            <person name="Guo S."/>
            <person name="Zheng Y."/>
            <person name="Joung J.G."/>
            <person name="Liu S."/>
            <person name="Zhang Z."/>
            <person name="Crasta O.R."/>
            <person name="Sobral B.W."/>
            <person name="Xu Y."/>
            <person name="Huang S."/>
            <person name="Fei Z."/>
        </authorList>
    </citation>
    <scope>NUCLEOTIDE SEQUENCE [LARGE SCALE GENOMIC DNA]</scope>
    <source>
        <strain evidence="2">cv. 9930</strain>
    </source>
</reference>
<dbReference type="eggNOG" id="KOG1548">
    <property type="taxonomic scope" value="Eukaryota"/>
</dbReference>
<proteinExistence type="predicted"/>
<sequence length="52" mass="5760">MESKIALMVEREFGGKQIHASEDDGLVNHAMVRDLEADAARLEQFGSELEAD</sequence>
<dbReference type="Gramene" id="KGN54772">
    <property type="protein sequence ID" value="KGN54772"/>
    <property type="gene ID" value="Csa_4G488690"/>
</dbReference>
<dbReference type="Proteomes" id="UP000029981">
    <property type="component" value="Chromosome 4"/>
</dbReference>
<accession>A0A0A0L2D6</accession>
<gene>
    <name evidence="1" type="ORF">Csa_4G488690</name>
</gene>
<dbReference type="EMBL" id="CM002925">
    <property type="protein sequence ID" value="KGN54772.1"/>
    <property type="molecule type" value="Genomic_DNA"/>
</dbReference>
<reference evidence="1 2" key="1">
    <citation type="journal article" date="2009" name="Nat. Genet.">
        <title>The genome of the cucumber, Cucumis sativus L.</title>
        <authorList>
            <person name="Huang S."/>
            <person name="Li R."/>
            <person name="Zhang Z."/>
            <person name="Li L."/>
            <person name="Gu X."/>
            <person name="Fan W."/>
            <person name="Lucas W.J."/>
            <person name="Wang X."/>
            <person name="Xie B."/>
            <person name="Ni P."/>
            <person name="Ren Y."/>
            <person name="Zhu H."/>
            <person name="Li J."/>
            <person name="Lin K."/>
            <person name="Jin W."/>
            <person name="Fei Z."/>
            <person name="Li G."/>
            <person name="Staub J."/>
            <person name="Kilian A."/>
            <person name="van der Vossen E.A."/>
            <person name="Wu Y."/>
            <person name="Guo J."/>
            <person name="He J."/>
            <person name="Jia Z."/>
            <person name="Ren Y."/>
            <person name="Tian G."/>
            <person name="Lu Y."/>
            <person name="Ruan J."/>
            <person name="Qian W."/>
            <person name="Wang M."/>
            <person name="Huang Q."/>
            <person name="Li B."/>
            <person name="Xuan Z."/>
            <person name="Cao J."/>
            <person name="Asan"/>
            <person name="Wu Z."/>
            <person name="Zhang J."/>
            <person name="Cai Q."/>
            <person name="Bai Y."/>
            <person name="Zhao B."/>
            <person name="Han Y."/>
            <person name="Li Y."/>
            <person name="Li X."/>
            <person name="Wang S."/>
            <person name="Shi Q."/>
            <person name="Liu S."/>
            <person name="Cho W.K."/>
            <person name="Kim J.Y."/>
            <person name="Xu Y."/>
            <person name="Heller-Uszynska K."/>
            <person name="Miao H."/>
            <person name="Cheng Z."/>
            <person name="Zhang S."/>
            <person name="Wu J."/>
            <person name="Yang Y."/>
            <person name="Kang H."/>
            <person name="Li M."/>
            <person name="Liang H."/>
            <person name="Ren X."/>
            <person name="Shi Z."/>
            <person name="Wen M."/>
            <person name="Jian M."/>
            <person name="Yang H."/>
            <person name="Zhang G."/>
            <person name="Yang Z."/>
            <person name="Chen R."/>
            <person name="Liu S."/>
            <person name="Li J."/>
            <person name="Ma L."/>
            <person name="Liu H."/>
            <person name="Zhou Y."/>
            <person name="Zhao J."/>
            <person name="Fang X."/>
            <person name="Li G."/>
            <person name="Fang L."/>
            <person name="Li Y."/>
            <person name="Liu D."/>
            <person name="Zheng H."/>
            <person name="Zhang Y."/>
            <person name="Qin N."/>
            <person name="Li Z."/>
            <person name="Yang G."/>
            <person name="Yang S."/>
            <person name="Bolund L."/>
            <person name="Kristiansen K."/>
            <person name="Zheng H."/>
            <person name="Li S."/>
            <person name="Zhang X."/>
            <person name="Yang H."/>
            <person name="Wang J."/>
            <person name="Sun R."/>
            <person name="Zhang B."/>
            <person name="Jiang S."/>
            <person name="Wang J."/>
            <person name="Du Y."/>
            <person name="Li S."/>
        </authorList>
    </citation>
    <scope>NUCLEOTIDE SEQUENCE [LARGE SCALE GENOMIC DNA]</scope>
    <source>
        <strain evidence="2">cv. 9930</strain>
    </source>
</reference>
<keyword evidence="2" id="KW-1185">Reference proteome</keyword>
<reference evidence="1 2" key="2">
    <citation type="journal article" date="2009" name="PLoS ONE">
        <title>An integrated genetic and cytogenetic map of the cucumber genome.</title>
        <authorList>
            <person name="Ren Y."/>
            <person name="Zhang Z."/>
            <person name="Liu J."/>
            <person name="Staub J.E."/>
            <person name="Han Y."/>
            <person name="Cheng Z."/>
            <person name="Li X."/>
            <person name="Lu J."/>
            <person name="Miao H."/>
            <person name="Kang H."/>
            <person name="Xie B."/>
            <person name="Gu X."/>
            <person name="Wang X."/>
            <person name="Du Y."/>
            <person name="Jin W."/>
            <person name="Huang S."/>
        </authorList>
    </citation>
    <scope>NUCLEOTIDE SEQUENCE [LARGE SCALE GENOMIC DNA]</scope>
    <source>
        <strain evidence="2">cv. 9930</strain>
    </source>
</reference>
<name>A0A0A0L2D6_CUCSA</name>
<evidence type="ECO:0000313" key="2">
    <source>
        <dbReference type="Proteomes" id="UP000029981"/>
    </source>
</evidence>
<evidence type="ECO:0000313" key="1">
    <source>
        <dbReference type="EMBL" id="KGN54772.1"/>
    </source>
</evidence>
<protein>
    <submittedName>
        <fullName evidence="1">Uncharacterized protein</fullName>
    </submittedName>
</protein>
<dbReference type="AlphaFoldDB" id="A0A0A0L2D6"/>
<reference evidence="1 2" key="4">
    <citation type="journal article" date="2011" name="BMC Genomics">
        <title>RNA-Seq improves annotation of protein-coding genes in the cucumber genome.</title>
        <authorList>
            <person name="Li Z."/>
            <person name="Zhang Z."/>
            <person name="Yan P."/>
            <person name="Huang S."/>
            <person name="Fei Z."/>
            <person name="Lin K."/>
        </authorList>
    </citation>
    <scope>NUCLEOTIDE SEQUENCE [LARGE SCALE GENOMIC DNA]</scope>
    <source>
        <strain evidence="2">cv. 9930</strain>
    </source>
</reference>
<organism evidence="1 2">
    <name type="scientific">Cucumis sativus</name>
    <name type="common">Cucumber</name>
    <dbReference type="NCBI Taxonomy" id="3659"/>
    <lineage>
        <taxon>Eukaryota</taxon>
        <taxon>Viridiplantae</taxon>
        <taxon>Streptophyta</taxon>
        <taxon>Embryophyta</taxon>
        <taxon>Tracheophyta</taxon>
        <taxon>Spermatophyta</taxon>
        <taxon>Magnoliopsida</taxon>
        <taxon>eudicotyledons</taxon>
        <taxon>Gunneridae</taxon>
        <taxon>Pentapetalae</taxon>
        <taxon>rosids</taxon>
        <taxon>fabids</taxon>
        <taxon>Cucurbitales</taxon>
        <taxon>Cucurbitaceae</taxon>
        <taxon>Benincaseae</taxon>
        <taxon>Cucumis</taxon>
    </lineage>
</organism>